<dbReference type="EMBL" id="AWTV01000008">
    <property type="protein sequence ID" value="KIH89987.1"/>
    <property type="molecule type" value="Genomic_DNA"/>
</dbReference>
<accession>A0A0C2IY92</accession>
<comment type="caution">
    <text evidence="2">The sequence shown here is derived from an EMBL/GenBank/DDBJ whole genome shotgun (WGS) entry which is preliminary data.</text>
</comment>
<name>A0A0C2IY92_9PEZI</name>
<sequence>MDQTTPTMSKMQMRAKAKLEAVMQGRGPNTSMKNRIGTTRHPSISDGSPASGAGIANAVSHPPRRPSTGGMLKRINSQPAY</sequence>
<dbReference type="GeneID" id="63674397"/>
<organism evidence="2 3">
    <name type="scientific">Sporothrix brasiliensis 5110</name>
    <dbReference type="NCBI Taxonomy" id="1398154"/>
    <lineage>
        <taxon>Eukaryota</taxon>
        <taxon>Fungi</taxon>
        <taxon>Dikarya</taxon>
        <taxon>Ascomycota</taxon>
        <taxon>Pezizomycotina</taxon>
        <taxon>Sordariomycetes</taxon>
        <taxon>Sordariomycetidae</taxon>
        <taxon>Ophiostomatales</taxon>
        <taxon>Ophiostomataceae</taxon>
        <taxon>Sporothrix</taxon>
    </lineage>
</organism>
<gene>
    <name evidence="2" type="ORF">SPBR_01160</name>
</gene>
<dbReference type="OrthoDB" id="5176075at2759"/>
<evidence type="ECO:0000313" key="3">
    <source>
        <dbReference type="Proteomes" id="UP000031575"/>
    </source>
</evidence>
<dbReference type="HOGENOM" id="CLU_2575402_0_0_1"/>
<evidence type="ECO:0000256" key="1">
    <source>
        <dbReference type="SAM" id="MobiDB-lite"/>
    </source>
</evidence>
<dbReference type="Proteomes" id="UP000031575">
    <property type="component" value="Unassembled WGS sequence"/>
</dbReference>
<reference evidence="2 3" key="1">
    <citation type="journal article" date="2014" name="BMC Genomics">
        <title>Comparative genomics of the major fungal agents of human and animal Sporotrichosis: Sporothrix schenckii and Sporothrix brasiliensis.</title>
        <authorList>
            <person name="Teixeira M.M."/>
            <person name="de Almeida L.G."/>
            <person name="Kubitschek-Barreira P."/>
            <person name="Alves F.L."/>
            <person name="Kioshima E.S."/>
            <person name="Abadio A.K."/>
            <person name="Fernandes L."/>
            <person name="Derengowski L.S."/>
            <person name="Ferreira K.S."/>
            <person name="Souza R.C."/>
            <person name="Ruiz J.C."/>
            <person name="de Andrade N.C."/>
            <person name="Paes H.C."/>
            <person name="Nicola A.M."/>
            <person name="Albuquerque P."/>
            <person name="Gerber A.L."/>
            <person name="Martins V.P."/>
            <person name="Peconick L.D."/>
            <person name="Neto A.V."/>
            <person name="Chaucanez C.B."/>
            <person name="Silva P.A."/>
            <person name="Cunha O.L."/>
            <person name="de Oliveira F.F."/>
            <person name="dos Santos T.C."/>
            <person name="Barros A.L."/>
            <person name="Soares M.A."/>
            <person name="de Oliveira L.M."/>
            <person name="Marini M.M."/>
            <person name="Villalobos-Duno H."/>
            <person name="Cunha M.M."/>
            <person name="de Hoog S."/>
            <person name="da Silveira J.F."/>
            <person name="Henrissat B."/>
            <person name="Nino-Vega G.A."/>
            <person name="Cisalpino P.S."/>
            <person name="Mora-Montes H.M."/>
            <person name="Almeida S.R."/>
            <person name="Stajich J.E."/>
            <person name="Lopes-Bezerra L.M."/>
            <person name="Vasconcelos A.T."/>
            <person name="Felipe M.S."/>
        </authorList>
    </citation>
    <scope>NUCLEOTIDE SEQUENCE [LARGE SCALE GENOMIC DNA]</scope>
    <source>
        <strain evidence="2 3">5110</strain>
    </source>
</reference>
<protein>
    <submittedName>
        <fullName evidence="2">Uncharacterized protein</fullName>
    </submittedName>
</protein>
<keyword evidence="3" id="KW-1185">Reference proteome</keyword>
<feature type="compositionally biased region" description="Polar residues" evidence="1">
    <location>
        <begin position="27"/>
        <end position="48"/>
    </location>
</feature>
<proteinExistence type="predicted"/>
<dbReference type="AlphaFoldDB" id="A0A0C2IY92"/>
<evidence type="ECO:0000313" key="2">
    <source>
        <dbReference type="EMBL" id="KIH89987.1"/>
    </source>
</evidence>
<feature type="region of interest" description="Disordered" evidence="1">
    <location>
        <begin position="22"/>
        <end position="81"/>
    </location>
</feature>
<dbReference type="RefSeq" id="XP_040617997.1">
    <property type="nucleotide sequence ID" value="XM_040759476.1"/>
</dbReference>
<dbReference type="VEuPathDB" id="FungiDB:SPBR_01160"/>